<evidence type="ECO:0000313" key="2">
    <source>
        <dbReference type="Proteomes" id="UP000190965"/>
    </source>
</evidence>
<dbReference type="AlphaFoldDB" id="A0A1T2Z8R6"/>
<comment type="caution">
    <text evidence="1">The sequence shown here is derived from an EMBL/GenBank/DDBJ whole genome shotgun (WGS) entry which is preliminary data.</text>
</comment>
<dbReference type="EMBL" id="MSDF01000001">
    <property type="protein sequence ID" value="OPB01031.1"/>
    <property type="molecule type" value="Genomic_DNA"/>
</dbReference>
<dbReference type="Proteomes" id="UP000190965">
    <property type="component" value="Unassembled WGS sequence"/>
</dbReference>
<evidence type="ECO:0000313" key="1">
    <source>
        <dbReference type="EMBL" id="OPB01031.1"/>
    </source>
</evidence>
<reference evidence="1 2" key="1">
    <citation type="submission" date="2016-12" db="EMBL/GenBank/DDBJ databases">
        <title>Draft genome sequences of seven strains of Pseudomonas fluorescens that produce 4-formylaminooxyvinylglycine.</title>
        <authorList>
            <person name="Okrent R.A."/>
            <person name="Manning V.A."/>
            <person name="Trippe K.M."/>
        </authorList>
    </citation>
    <scope>NUCLEOTIDE SEQUENCE [LARGE SCALE GENOMIC DNA]</scope>
    <source>
        <strain evidence="1 2">P5A</strain>
    </source>
</reference>
<accession>A0A1T2Z8R6</accession>
<name>A0A1T2Z8R6_PSEFL</name>
<gene>
    <name evidence="1" type="ORF">BFW87_01135</name>
</gene>
<dbReference type="OrthoDB" id="8907064at2"/>
<sequence>MGAALAPIIGQQGVAALYRRSLHLCVSNHPRLAHTYDSVLATMDLIALKSALVEQNETDALFFGEVLLTTLYELLTTLIGPSLTARLLADVWLPSSSDTSSQEISP</sequence>
<proteinExistence type="predicted"/>
<protein>
    <submittedName>
        <fullName evidence="1">Uncharacterized protein</fullName>
    </submittedName>
</protein>
<organism evidence="1 2">
    <name type="scientific">Pseudomonas fluorescens</name>
    <dbReference type="NCBI Taxonomy" id="294"/>
    <lineage>
        <taxon>Bacteria</taxon>
        <taxon>Pseudomonadati</taxon>
        <taxon>Pseudomonadota</taxon>
        <taxon>Gammaproteobacteria</taxon>
        <taxon>Pseudomonadales</taxon>
        <taxon>Pseudomonadaceae</taxon>
        <taxon>Pseudomonas</taxon>
    </lineage>
</organism>